<organism evidence="2 3">
    <name type="scientific">Donghicola tyrosinivorans</name>
    <dbReference type="NCBI Taxonomy" id="1652492"/>
    <lineage>
        <taxon>Bacteria</taxon>
        <taxon>Pseudomonadati</taxon>
        <taxon>Pseudomonadota</taxon>
        <taxon>Alphaproteobacteria</taxon>
        <taxon>Rhodobacterales</taxon>
        <taxon>Roseobacteraceae</taxon>
        <taxon>Donghicola</taxon>
    </lineage>
</organism>
<dbReference type="EMBL" id="PVTQ01000012">
    <property type="protein sequence ID" value="PRY86376.1"/>
    <property type="molecule type" value="Genomic_DNA"/>
</dbReference>
<dbReference type="AlphaFoldDB" id="A0A2T0WI62"/>
<keyword evidence="3" id="KW-1185">Reference proteome</keyword>
<accession>A0A2T0WI62</accession>
<comment type="caution">
    <text evidence="2">The sequence shown here is derived from an EMBL/GenBank/DDBJ whole genome shotgun (WGS) entry which is preliminary data.</text>
</comment>
<dbReference type="OrthoDB" id="5354324at2"/>
<dbReference type="Pfam" id="PF07509">
    <property type="entry name" value="DUF1523"/>
    <property type="match status" value="1"/>
</dbReference>
<feature type="transmembrane region" description="Helical" evidence="1">
    <location>
        <begin position="151"/>
        <end position="170"/>
    </location>
</feature>
<proteinExistence type="predicted"/>
<keyword evidence="1" id="KW-1133">Transmembrane helix</keyword>
<keyword evidence="1" id="KW-0812">Transmembrane</keyword>
<protein>
    <submittedName>
        <fullName evidence="2">Uncharacterized protein DUF1523</fullName>
    </submittedName>
</protein>
<reference evidence="2 3" key="1">
    <citation type="submission" date="2018-03" db="EMBL/GenBank/DDBJ databases">
        <title>Genomic Encyclopedia of Archaeal and Bacterial Type Strains, Phase II (KMG-II): from individual species to whole genera.</title>
        <authorList>
            <person name="Goeker M."/>
        </authorList>
    </citation>
    <scope>NUCLEOTIDE SEQUENCE [LARGE SCALE GENOMIC DNA]</scope>
    <source>
        <strain evidence="2 3">DSM 100212</strain>
    </source>
</reference>
<dbReference type="InterPro" id="IPR011088">
    <property type="entry name" value="Phage_phiNM3_A0EWY4"/>
</dbReference>
<dbReference type="Proteomes" id="UP000238392">
    <property type="component" value="Unassembled WGS sequence"/>
</dbReference>
<gene>
    <name evidence="2" type="ORF">CLV74_11215</name>
</gene>
<evidence type="ECO:0000256" key="1">
    <source>
        <dbReference type="SAM" id="Phobius"/>
    </source>
</evidence>
<evidence type="ECO:0000313" key="3">
    <source>
        <dbReference type="Proteomes" id="UP000238392"/>
    </source>
</evidence>
<dbReference type="RefSeq" id="WP_106266562.1">
    <property type="nucleotide sequence ID" value="NZ_PVTQ01000012.1"/>
</dbReference>
<keyword evidence="1" id="KW-0472">Membrane</keyword>
<evidence type="ECO:0000313" key="2">
    <source>
        <dbReference type="EMBL" id="PRY86376.1"/>
    </source>
</evidence>
<sequence>MAYVRWTFIILFWGVIAAFLHYTLPQTDIVRITDTYEKRQDFSGISAYFWASPETEQQALSQSRDVFFIQTFEEGGKPSIYRNEDTGWGWPPYFKFDTANLQARASDLISKSNEANPTWVAIRHYGWRSELLSTYPNALSLKVVEGPDVRIIPWTSIIVLVVLAVLFLAARTRWRRFKARRIDPVFDDVEDRMEAIDDHYDSITHRLRRWWRGKA</sequence>
<name>A0A2T0WI62_9RHOB</name>